<comment type="similarity">
    <text evidence="1">Belongs to the ornithine cyclodeaminase/mu-crystallin family.</text>
</comment>
<dbReference type="PATRIC" id="fig|1218507.3.peg.430"/>
<evidence type="ECO:0000313" key="3">
    <source>
        <dbReference type="Proteomes" id="UP000033531"/>
    </source>
</evidence>
<dbReference type="Gene3D" id="3.40.50.720">
    <property type="entry name" value="NAD(P)-binding Rossmann-like Domain"/>
    <property type="match status" value="1"/>
</dbReference>
<dbReference type="SUPFAM" id="SSF51735">
    <property type="entry name" value="NAD(P)-binding Rossmann-fold domains"/>
    <property type="match status" value="1"/>
</dbReference>
<protein>
    <submittedName>
        <fullName evidence="2">Putative ornithine cyclodeaminase/mu-crystallin family protein</fullName>
    </submittedName>
</protein>
<evidence type="ECO:0000256" key="1">
    <source>
        <dbReference type="ARBA" id="ARBA00008903"/>
    </source>
</evidence>
<dbReference type="RefSeq" id="WP_046324213.1">
    <property type="nucleotide sequence ID" value="NZ_JBHTMT010000006.1"/>
</dbReference>
<dbReference type="InterPro" id="IPR003462">
    <property type="entry name" value="ODC_Mu_crystall"/>
</dbReference>
<gene>
    <name evidence="2" type="ORF">JF74_02650</name>
</gene>
<dbReference type="InterPro" id="IPR023401">
    <property type="entry name" value="ODC_N"/>
</dbReference>
<dbReference type="EMBL" id="JXLI01000006">
    <property type="protein sequence ID" value="KJY57763.1"/>
    <property type="molecule type" value="Genomic_DNA"/>
</dbReference>
<dbReference type="Pfam" id="PF02423">
    <property type="entry name" value="OCD_Mu_crystall"/>
    <property type="match status" value="1"/>
</dbReference>
<dbReference type="InterPro" id="IPR036291">
    <property type="entry name" value="NAD(P)-bd_dom_sf"/>
</dbReference>
<dbReference type="STRING" id="1218507.JF74_02650"/>
<evidence type="ECO:0000313" key="2">
    <source>
        <dbReference type="EMBL" id="KJY57763.1"/>
    </source>
</evidence>
<proteinExistence type="inferred from homology"/>
<dbReference type="Gene3D" id="3.30.1780.10">
    <property type="entry name" value="ornithine cyclodeaminase, domain 1"/>
    <property type="match status" value="1"/>
</dbReference>
<dbReference type="AlphaFoldDB" id="A0A0F4LHF2"/>
<comment type="caution">
    <text evidence="2">The sequence shown here is derived from an EMBL/GenBank/DDBJ whole genome shotgun (WGS) entry which is preliminary data.</text>
</comment>
<dbReference type="PIRSF" id="PIRSF001439">
    <property type="entry name" value="CryM"/>
    <property type="match status" value="1"/>
</dbReference>
<dbReference type="PANTHER" id="PTHR13812">
    <property type="entry name" value="KETIMINE REDUCTASE MU-CRYSTALLIN"/>
    <property type="match status" value="1"/>
</dbReference>
<accession>A0A0F4LHF2</accession>
<dbReference type="HOGENOM" id="CLU_042088_1_0_9"/>
<reference evidence="2 3" key="1">
    <citation type="submission" date="2015-01" db="EMBL/GenBank/DDBJ databases">
        <title>Comparative genomics of the lactic acid bacteria isolated from the honey bee gut.</title>
        <authorList>
            <person name="Ellegaard K.M."/>
            <person name="Tamarit D."/>
            <person name="Javelind E."/>
            <person name="Olofsson T."/>
            <person name="Andersson S.G."/>
            <person name="Vasquez A."/>
        </authorList>
    </citation>
    <scope>NUCLEOTIDE SEQUENCE [LARGE SCALE GENOMIC DNA]</scope>
    <source>
        <strain evidence="2 3">Hma8</strain>
    </source>
</reference>
<dbReference type="OrthoDB" id="9792005at2"/>
<organism evidence="2 3">
    <name type="scientific">Lactobacillus melliventris</name>
    <dbReference type="NCBI Taxonomy" id="1218507"/>
    <lineage>
        <taxon>Bacteria</taxon>
        <taxon>Bacillati</taxon>
        <taxon>Bacillota</taxon>
        <taxon>Bacilli</taxon>
        <taxon>Lactobacillales</taxon>
        <taxon>Lactobacillaceae</taxon>
        <taxon>Lactobacillus</taxon>
    </lineage>
</organism>
<dbReference type="GO" id="GO:0005737">
    <property type="term" value="C:cytoplasm"/>
    <property type="evidence" value="ECO:0007669"/>
    <property type="project" value="TreeGrafter"/>
</dbReference>
<dbReference type="PANTHER" id="PTHR13812:SF19">
    <property type="entry name" value="KETIMINE REDUCTASE MU-CRYSTALLIN"/>
    <property type="match status" value="1"/>
</dbReference>
<dbReference type="GO" id="GO:0016491">
    <property type="term" value="F:oxidoreductase activity"/>
    <property type="evidence" value="ECO:0007669"/>
    <property type="project" value="UniProtKB-ARBA"/>
</dbReference>
<dbReference type="FunFam" id="3.40.50.720:FF:000311">
    <property type="entry name" value="Ornithine cyclodeaminase"/>
    <property type="match status" value="1"/>
</dbReference>
<dbReference type="Proteomes" id="UP000033531">
    <property type="component" value="Unassembled WGS sequence"/>
</dbReference>
<name>A0A0F4LHF2_9LACO</name>
<sequence>MLLLNRNDIEKCYSLKDCIAAVSDAFRYFSAGKVDVPLRTQILKQNGKDTFLCMPAFCEDYEAACVKVLNMFPENISHGLPSINAQVLNIDAQTGVVNAILDGNYVTQLRTGSASGVALKYLAKKNCRKGALIGTGGQAATQLEAMLIVRHLDEVAVSDLDFERAQKFAVKMQKDLAQYHTKITAVETGNEAVQDADVVISVTPSTKPVYDAHFIKQGATICGVGAYQPQMEETPAELVAKADKIYFDSKDAVLAESGDIIIPLNEGLVSDSDFTGEIGQVVSGEVTGRENDNEIIFFETVGIAAQDLMAAKSIYDNAVKQNVGTQVNM</sequence>
<dbReference type="GO" id="GO:0019752">
    <property type="term" value="P:carboxylic acid metabolic process"/>
    <property type="evidence" value="ECO:0007669"/>
    <property type="project" value="UniProtKB-ARBA"/>
</dbReference>